<organism evidence="1 2">
    <name type="scientific">Bauhinia variegata</name>
    <name type="common">Purple orchid tree</name>
    <name type="synonym">Phanera variegata</name>
    <dbReference type="NCBI Taxonomy" id="167791"/>
    <lineage>
        <taxon>Eukaryota</taxon>
        <taxon>Viridiplantae</taxon>
        <taxon>Streptophyta</taxon>
        <taxon>Embryophyta</taxon>
        <taxon>Tracheophyta</taxon>
        <taxon>Spermatophyta</taxon>
        <taxon>Magnoliopsida</taxon>
        <taxon>eudicotyledons</taxon>
        <taxon>Gunneridae</taxon>
        <taxon>Pentapetalae</taxon>
        <taxon>rosids</taxon>
        <taxon>fabids</taxon>
        <taxon>Fabales</taxon>
        <taxon>Fabaceae</taxon>
        <taxon>Cercidoideae</taxon>
        <taxon>Cercideae</taxon>
        <taxon>Bauhiniinae</taxon>
        <taxon>Bauhinia</taxon>
    </lineage>
</organism>
<dbReference type="EMBL" id="CM039437">
    <property type="protein sequence ID" value="KAI4307978.1"/>
    <property type="molecule type" value="Genomic_DNA"/>
</dbReference>
<name>A0ACB9LFR0_BAUVA</name>
<protein>
    <submittedName>
        <fullName evidence="1">Uncharacterized protein</fullName>
    </submittedName>
</protein>
<accession>A0ACB9LFR0</accession>
<proteinExistence type="predicted"/>
<reference evidence="1 2" key="1">
    <citation type="journal article" date="2022" name="DNA Res.">
        <title>Chromosomal-level genome assembly of the orchid tree Bauhinia variegata (Leguminosae; Cercidoideae) supports the allotetraploid origin hypothesis of Bauhinia.</title>
        <authorList>
            <person name="Zhong Y."/>
            <person name="Chen Y."/>
            <person name="Zheng D."/>
            <person name="Pang J."/>
            <person name="Liu Y."/>
            <person name="Luo S."/>
            <person name="Meng S."/>
            <person name="Qian L."/>
            <person name="Wei D."/>
            <person name="Dai S."/>
            <person name="Zhou R."/>
        </authorList>
    </citation>
    <scope>NUCLEOTIDE SEQUENCE [LARGE SCALE GENOMIC DNA]</scope>
    <source>
        <strain evidence="1">BV-YZ2020</strain>
    </source>
</reference>
<dbReference type="Proteomes" id="UP000828941">
    <property type="component" value="Chromosome 12"/>
</dbReference>
<evidence type="ECO:0000313" key="2">
    <source>
        <dbReference type="Proteomes" id="UP000828941"/>
    </source>
</evidence>
<gene>
    <name evidence="1" type="ORF">L6164_031100</name>
</gene>
<evidence type="ECO:0000313" key="1">
    <source>
        <dbReference type="EMBL" id="KAI4307978.1"/>
    </source>
</evidence>
<comment type="caution">
    <text evidence="1">The sequence shown here is derived from an EMBL/GenBank/DDBJ whole genome shotgun (WGS) entry which is preliminary data.</text>
</comment>
<sequence length="402" mass="45887">MMSSSTLSTIFILAAFVSLSSLCNIAAQPGCSEKFATLAHQKNLTINCKKLRTLGAELGWSYHRDPNFTQLNIFFGARVKPPHADTSRWLAWGVNPGKRPEMIGTNAIIGIVHENGSMIVNSYEISNETKIDCRLLPSETLGGIRVINKEIKYDDKSKFYTIFASLDLPSDQYNIAKLNHVWQVGYNVENNVEPKKHPITLQNFNSKETVDLTSSSGRSTSPHRRSLREVHGILNIVGWGTLIPIGVIVTRYFRVYPFQQKWWFKLHIFCQTSGYLIGTAGWAIGLWLGHASVFYKFYAHRLFAIFIFMLATLQMLALCLRPNVRDTYRKYWNMYHHLVGYTLLTLIFINIFKGISILKGDDWKWAYVGILGVLGAIALGFEFFCWVKFVREKIKKKPTPDE</sequence>
<keyword evidence="2" id="KW-1185">Reference proteome</keyword>